<name>A0A8S3QUU1_MYTED</name>
<dbReference type="EMBL" id="CAJPWZ010000720">
    <property type="protein sequence ID" value="CAG2199314.1"/>
    <property type="molecule type" value="Genomic_DNA"/>
</dbReference>
<dbReference type="OrthoDB" id="5962960at2759"/>
<dbReference type="AlphaFoldDB" id="A0A8S3QUU1"/>
<accession>A0A8S3QUU1</accession>
<organism evidence="1 2">
    <name type="scientific">Mytilus edulis</name>
    <name type="common">Blue mussel</name>
    <dbReference type="NCBI Taxonomy" id="6550"/>
    <lineage>
        <taxon>Eukaryota</taxon>
        <taxon>Metazoa</taxon>
        <taxon>Spiralia</taxon>
        <taxon>Lophotrochozoa</taxon>
        <taxon>Mollusca</taxon>
        <taxon>Bivalvia</taxon>
        <taxon>Autobranchia</taxon>
        <taxon>Pteriomorphia</taxon>
        <taxon>Mytilida</taxon>
        <taxon>Mytiloidea</taxon>
        <taxon>Mytilidae</taxon>
        <taxon>Mytilinae</taxon>
        <taxon>Mytilus</taxon>
    </lineage>
</organism>
<evidence type="ECO:0000313" key="2">
    <source>
        <dbReference type="Proteomes" id="UP000683360"/>
    </source>
</evidence>
<comment type="caution">
    <text evidence="1">The sequence shown here is derived from an EMBL/GenBank/DDBJ whole genome shotgun (WGS) entry which is preliminary data.</text>
</comment>
<reference evidence="1" key="1">
    <citation type="submission" date="2021-03" db="EMBL/GenBank/DDBJ databases">
        <authorList>
            <person name="Bekaert M."/>
        </authorList>
    </citation>
    <scope>NUCLEOTIDE SEQUENCE</scope>
</reference>
<sequence length="285" mass="32830">MEKFDILIRPITAVEEDFTPQNPSYYVPCMVKEKPECDIYEMFNVTEDKCKKSTWFCLKFSFLPPHLMHHLIASLCREYEVSKVFDPIQNKKVTALFRGTAVFDLQKTRLQKLLVSVLPNLIQIQVLEFRTNAVIKRGSFLHIADFVEGEIIKIISTRFKMTNVTFEKKWECGSINPECVTGSNDFTEEQNAEYFCETCTATHKFFGEWSNKQLSESVEESNSETVDSNQTVLLAKLYFHPDALSALKLSKVQTRKNSSGVLSKEEFNFCKDGHNCAKYSCRCVI</sequence>
<gene>
    <name evidence="1" type="ORF">MEDL_14025</name>
</gene>
<proteinExistence type="predicted"/>
<protein>
    <submittedName>
        <fullName evidence="1">Uncharacterized protein</fullName>
    </submittedName>
</protein>
<dbReference type="Proteomes" id="UP000683360">
    <property type="component" value="Unassembled WGS sequence"/>
</dbReference>
<evidence type="ECO:0000313" key="1">
    <source>
        <dbReference type="EMBL" id="CAG2199314.1"/>
    </source>
</evidence>
<keyword evidence="2" id="KW-1185">Reference proteome</keyword>